<comment type="caution">
    <text evidence="1">The sequence shown here is derived from an EMBL/GenBank/DDBJ whole genome shotgun (WGS) entry which is preliminary data.</text>
</comment>
<organism evidence="1 2">
    <name type="scientific">Candidatus Harrisonbacteria bacterium CG10_big_fil_rev_8_21_14_0_10_49_15</name>
    <dbReference type="NCBI Taxonomy" id="1974587"/>
    <lineage>
        <taxon>Bacteria</taxon>
        <taxon>Candidatus Harrisoniibacteriota</taxon>
    </lineage>
</organism>
<protein>
    <submittedName>
        <fullName evidence="1">Uncharacterized protein</fullName>
    </submittedName>
</protein>
<name>A0A2H0UM20_9BACT</name>
<dbReference type="AlphaFoldDB" id="A0A2H0UM20"/>
<evidence type="ECO:0000313" key="2">
    <source>
        <dbReference type="Proteomes" id="UP000229526"/>
    </source>
</evidence>
<dbReference type="EMBL" id="PFBD01000002">
    <property type="protein sequence ID" value="PIR87462.1"/>
    <property type="molecule type" value="Genomic_DNA"/>
</dbReference>
<accession>A0A2H0UM20</accession>
<proteinExistence type="predicted"/>
<reference evidence="2" key="1">
    <citation type="submission" date="2017-09" db="EMBL/GenBank/DDBJ databases">
        <title>Depth-based differentiation of microbial function through sediment-hosted aquifers and enrichment of novel symbionts in the deep terrestrial subsurface.</title>
        <authorList>
            <person name="Probst A.J."/>
            <person name="Ladd B."/>
            <person name="Jarett J.K."/>
            <person name="Geller-Mcgrath D.E."/>
            <person name="Sieber C.M.K."/>
            <person name="Emerson J.B."/>
            <person name="Anantharaman K."/>
            <person name="Thomas B.C."/>
            <person name="Malmstrom R."/>
            <person name="Stieglmeier M."/>
            <person name="Klingl A."/>
            <person name="Woyke T."/>
            <person name="Ryan C.M."/>
            <person name="Banfield J.F."/>
        </authorList>
    </citation>
    <scope>NUCLEOTIDE SEQUENCE [LARGE SCALE GENOMIC DNA]</scope>
</reference>
<evidence type="ECO:0000313" key="1">
    <source>
        <dbReference type="EMBL" id="PIR87462.1"/>
    </source>
</evidence>
<gene>
    <name evidence="1" type="ORF">COU11_00390</name>
</gene>
<dbReference type="Proteomes" id="UP000229526">
    <property type="component" value="Unassembled WGS sequence"/>
</dbReference>
<sequence length="75" mass="7939">MTTLSLSLPGGGTRCFCQGKRVRILLGQPGLLMGGEGVIHVLLDRQVVVRLPDGSVTEPIPVESLYLVPVDDVVA</sequence>